<keyword evidence="5" id="KW-0614">Plasmid</keyword>
<dbReference type="Pfam" id="PF13193">
    <property type="entry name" value="AMP-binding_C"/>
    <property type="match status" value="1"/>
</dbReference>
<proteinExistence type="inferred from homology"/>
<geneLocation type="plasmid" evidence="5 6">
    <name>pDAETH-2</name>
</geneLocation>
<dbReference type="InterPro" id="IPR000873">
    <property type="entry name" value="AMP-dep_synth/lig_dom"/>
</dbReference>
<evidence type="ECO:0000313" key="5">
    <source>
        <dbReference type="EMBL" id="BDP43948.1"/>
    </source>
</evidence>
<evidence type="ECO:0000259" key="3">
    <source>
        <dbReference type="Pfam" id="PF00501"/>
    </source>
</evidence>
<dbReference type="InterPro" id="IPR045851">
    <property type="entry name" value="AMP-bd_C_sf"/>
</dbReference>
<accession>A0ABM8AJE5</accession>
<dbReference type="SUPFAM" id="SSF56801">
    <property type="entry name" value="Acetyl-CoA synthetase-like"/>
    <property type="match status" value="1"/>
</dbReference>
<dbReference type="EMBL" id="AP026562">
    <property type="protein sequence ID" value="BDP43948.1"/>
    <property type="molecule type" value="Genomic_DNA"/>
</dbReference>
<gene>
    <name evidence="5" type="primary">fadD2</name>
    <name evidence="5" type="ORF">DAETH_39170</name>
</gene>
<dbReference type="InterPro" id="IPR020845">
    <property type="entry name" value="AMP-binding_CS"/>
</dbReference>
<comment type="similarity">
    <text evidence="1">Belongs to the ATP-dependent AMP-binding enzyme family.</text>
</comment>
<feature type="domain" description="AMP-binding enzyme C-terminal" evidence="4">
    <location>
        <begin position="425"/>
        <end position="500"/>
    </location>
</feature>
<evidence type="ECO:0000256" key="2">
    <source>
        <dbReference type="ARBA" id="ARBA00022598"/>
    </source>
</evidence>
<sequence>MNVFLDALRAAGRTGLLHPNPGRAAWLWLALTVRHGVSLYSVAAWSAARFPDAPALVEPEGTTTFRGLAQQADLIADALAGRVRPGGSVGLLGRNHATFVATLLACGRLGLRAVLLNTSFSARQTLEVCGAQALDLLVVDDEFVPGLRALGAGVPLWPTSGVRALRREEVPRRPARRRRGSIVILSSGSTGPPKAVRRNVNPAELLPTLTALLDRLRLRARAPTLLTIPLFHGHGLMTLGLSLAMGAPLHLFARGTPEAYWRALVQGDIEVLVLVPTVLYRLLETPSPEPAGRLRTIVCGSAPLGADLATRALSRFGPVLYNLYGGSEFGLVSLATPEGLLAAPDSVGDVLPGVRVLIRRPDGTPAPPGEVGEVVVRGGMVTGEPSPGTRTGDLGQLSPSGRLTLAGRRDDLLIVGGENVSPEAVEARIAELGYVRECAVVGLPSEEYGQALAALLVLHPGHPRVTRETVEADLRPLLPRMLRPARIAFVEELPRNALGKLVRRQLQVDGKVDGGPQVGPGAGT</sequence>
<evidence type="ECO:0000313" key="6">
    <source>
        <dbReference type="Proteomes" id="UP001064971"/>
    </source>
</evidence>
<dbReference type="InterPro" id="IPR025110">
    <property type="entry name" value="AMP-bd_C"/>
</dbReference>
<evidence type="ECO:0000256" key="1">
    <source>
        <dbReference type="ARBA" id="ARBA00006432"/>
    </source>
</evidence>
<dbReference type="RefSeq" id="WP_264778316.1">
    <property type="nucleotide sequence ID" value="NZ_AP026562.1"/>
</dbReference>
<dbReference type="PANTHER" id="PTHR43201">
    <property type="entry name" value="ACYL-COA SYNTHETASE"/>
    <property type="match status" value="1"/>
</dbReference>
<dbReference type="Proteomes" id="UP001064971">
    <property type="component" value="Plasmid pDAETH-2"/>
</dbReference>
<dbReference type="InterPro" id="IPR042099">
    <property type="entry name" value="ANL_N_sf"/>
</dbReference>
<keyword evidence="6" id="KW-1185">Reference proteome</keyword>
<dbReference type="Pfam" id="PF00501">
    <property type="entry name" value="AMP-binding"/>
    <property type="match status" value="1"/>
</dbReference>
<evidence type="ECO:0000259" key="4">
    <source>
        <dbReference type="Pfam" id="PF13193"/>
    </source>
</evidence>
<dbReference type="Gene3D" id="3.30.300.30">
    <property type="match status" value="1"/>
</dbReference>
<dbReference type="PROSITE" id="PS00455">
    <property type="entry name" value="AMP_BINDING"/>
    <property type="match status" value="1"/>
</dbReference>
<keyword evidence="2" id="KW-0436">Ligase</keyword>
<name>A0ABM8AJE5_9DEIO</name>
<dbReference type="PANTHER" id="PTHR43201:SF5">
    <property type="entry name" value="MEDIUM-CHAIN ACYL-COA LIGASE ACSF2, MITOCHONDRIAL"/>
    <property type="match status" value="1"/>
</dbReference>
<organism evidence="5 6">
    <name type="scientific">Deinococcus aetherius</name>
    <dbReference type="NCBI Taxonomy" id="200252"/>
    <lineage>
        <taxon>Bacteria</taxon>
        <taxon>Thermotogati</taxon>
        <taxon>Deinococcota</taxon>
        <taxon>Deinococci</taxon>
        <taxon>Deinococcales</taxon>
        <taxon>Deinococcaceae</taxon>
        <taxon>Deinococcus</taxon>
    </lineage>
</organism>
<reference evidence="5" key="1">
    <citation type="submission" date="2022-07" db="EMBL/GenBank/DDBJ databases">
        <title>Complete Genome Sequence of the Radioresistant Bacterium Deinococcus aetherius ST0316, Isolated from the Air Dust collected in Lower Stratosphere above Japan.</title>
        <authorList>
            <person name="Satoh K."/>
            <person name="Hagiwara K."/>
            <person name="Katsumata K."/>
            <person name="Kubo A."/>
            <person name="Yokobori S."/>
            <person name="Yamagishi A."/>
            <person name="Oono Y."/>
            <person name="Narumi I."/>
        </authorList>
    </citation>
    <scope>NUCLEOTIDE SEQUENCE</scope>
    <source>
        <strain evidence="5">ST0316</strain>
        <plasmid evidence="5">pDAETH-2</plasmid>
    </source>
</reference>
<protein>
    <submittedName>
        <fullName evidence="5">Acyl-CoA synthetase</fullName>
    </submittedName>
</protein>
<dbReference type="Gene3D" id="3.40.50.12780">
    <property type="entry name" value="N-terminal domain of ligase-like"/>
    <property type="match status" value="1"/>
</dbReference>
<feature type="domain" description="AMP-dependent synthetase/ligase" evidence="3">
    <location>
        <begin position="45"/>
        <end position="382"/>
    </location>
</feature>